<keyword evidence="1" id="KW-0472">Membrane</keyword>
<dbReference type="InterPro" id="IPR004929">
    <property type="entry name" value="I-spanin"/>
</dbReference>
<dbReference type="Proteomes" id="UP000261875">
    <property type="component" value="Chromosome"/>
</dbReference>
<evidence type="ECO:0000256" key="1">
    <source>
        <dbReference type="SAM" id="Phobius"/>
    </source>
</evidence>
<dbReference type="OrthoDB" id="6877134at2"/>
<dbReference type="KEGG" id="fsm:CCS41_01545"/>
<dbReference type="Pfam" id="PF03245">
    <property type="entry name" value="Phage_lysis"/>
    <property type="match status" value="1"/>
</dbReference>
<name>A0A2U8I6Q8_9GAMM</name>
<dbReference type="GO" id="GO:0044659">
    <property type="term" value="P:viral release from host cell by cytolysis"/>
    <property type="evidence" value="ECO:0007669"/>
    <property type="project" value="InterPro"/>
</dbReference>
<keyword evidence="1" id="KW-0812">Transmembrane</keyword>
<evidence type="ECO:0000313" key="3">
    <source>
        <dbReference type="EMBL" id="AWK14749.1"/>
    </source>
</evidence>
<protein>
    <recommendedName>
        <fullName evidence="5">Lysis protein</fullName>
    </recommendedName>
</protein>
<evidence type="ECO:0000313" key="2">
    <source>
        <dbReference type="EMBL" id="AWK13476.1"/>
    </source>
</evidence>
<evidence type="ECO:0008006" key="5">
    <source>
        <dbReference type="Google" id="ProtNLM"/>
    </source>
</evidence>
<accession>A0A2U8I6Q8</accession>
<proteinExistence type="predicted"/>
<feature type="transmembrane region" description="Helical" evidence="1">
    <location>
        <begin position="6"/>
        <end position="24"/>
    </location>
</feature>
<sequence>MLNRLVTGVLVLIFSGLLLTAFYYHEETVEKDIAIKTITQERDTAFSLIQALEKQRQQLAAIDSHYTQELTDAKTQLAALERDVNDKHRRMQLNATCPKPVPHAATAARLDDGTRARLNDTAIKHYFHLRERIKTATQQIAGLQAYIQTVCLTHPG</sequence>
<organism evidence="3 4">
    <name type="scientific">Candidatus Fukatsuia symbiotica</name>
    <dbReference type="NCBI Taxonomy" id="1878942"/>
    <lineage>
        <taxon>Bacteria</taxon>
        <taxon>Pseudomonadati</taxon>
        <taxon>Pseudomonadota</taxon>
        <taxon>Gammaproteobacteria</taxon>
        <taxon>Enterobacterales</taxon>
        <taxon>Yersiniaceae</taxon>
        <taxon>Candidatus Fukatsuia</taxon>
    </lineage>
</organism>
<dbReference type="AlphaFoldDB" id="A0A2U8I6Q8"/>
<keyword evidence="4" id="KW-1185">Reference proteome</keyword>
<dbReference type="EMBL" id="CP021659">
    <property type="protein sequence ID" value="AWK13476.1"/>
    <property type="molecule type" value="Genomic_DNA"/>
</dbReference>
<dbReference type="RefSeq" id="WP_119797041.1">
    <property type="nucleotide sequence ID" value="NZ_CP021659.1"/>
</dbReference>
<evidence type="ECO:0000313" key="4">
    <source>
        <dbReference type="Proteomes" id="UP000261875"/>
    </source>
</evidence>
<dbReference type="EMBL" id="CP021659">
    <property type="protein sequence ID" value="AWK14749.1"/>
    <property type="molecule type" value="Genomic_DNA"/>
</dbReference>
<gene>
    <name evidence="2" type="ORF">CCS41_01545</name>
    <name evidence="3" type="ORF">CCS41_10100</name>
</gene>
<dbReference type="KEGG" id="fsm:CCS41_10100"/>
<keyword evidence="1" id="KW-1133">Transmembrane helix</keyword>
<reference evidence="3 4" key="1">
    <citation type="submission" date="2017-05" db="EMBL/GenBank/DDBJ databases">
        <title>Genome sequence of Candidatus Fukatsuia symbiotica and Candidatus Hamiltonella defensa from Acyrthosiphon pisum strain 5D.</title>
        <authorList>
            <person name="Patel V.A."/>
            <person name="Chevignon G."/>
            <person name="Russell J.A."/>
            <person name="Oliver K.M."/>
        </authorList>
    </citation>
    <scope>NUCLEOTIDE SEQUENCE [LARGE SCALE GENOMIC DNA]</scope>
    <source>
        <strain evidence="3 4">5D</strain>
    </source>
</reference>